<dbReference type="InterPro" id="IPR001715">
    <property type="entry name" value="CH_dom"/>
</dbReference>
<dbReference type="FunFam" id="1.10.418.10:FF:000089">
    <property type="entry name" value="Spectrin beta chain"/>
    <property type="match status" value="1"/>
</dbReference>
<evidence type="ECO:0000256" key="2">
    <source>
        <dbReference type="ARBA" id="ARBA00022467"/>
    </source>
</evidence>
<feature type="region of interest" description="Disordered" evidence="6">
    <location>
        <begin position="3288"/>
        <end position="3316"/>
    </location>
</feature>
<keyword evidence="10" id="KW-1185">Reference proteome</keyword>
<dbReference type="SUPFAM" id="SSF46966">
    <property type="entry name" value="Spectrin repeat"/>
    <property type="match status" value="4"/>
</dbReference>
<protein>
    <submittedName>
        <fullName evidence="9">Uncharacterized protein</fullName>
    </submittedName>
</protein>
<evidence type="ECO:0000256" key="6">
    <source>
        <dbReference type="SAM" id="MobiDB-lite"/>
    </source>
</evidence>
<evidence type="ECO:0000313" key="10">
    <source>
        <dbReference type="Proteomes" id="UP000078046"/>
    </source>
</evidence>
<gene>
    <name evidence="9" type="ORF">A3Q56_05404</name>
</gene>
<evidence type="ECO:0000259" key="7">
    <source>
        <dbReference type="PROSITE" id="PS50003"/>
    </source>
</evidence>
<name>A0A177AY21_9BILA</name>
<sequence>MNNSNKKYNFEHDRIRFLREQRILVQKKTFAKWCNTHLEKLGLHVEDLFTDFSDGIKLIRLLESISDVKFDAPNRGLLRVQKIENINKCLKFLKKQVRLENIGPQDIVDGEERLILGLIWTLILRFQIQTVKFIPDDKSISEPSVSGKCYKLKRSPKDDLLLWAQTKTKDYSNVEITNFTTSWTSGYAFGCLLHAHTPKSINLNLFTDNCRNNLEIAFKCAENIGIPQLLDPDDVENSPDEKSILTYVSLCFHNFAKMKIEVTGSKRIGRIINNLLFLDYDEIEYEKLSKQLIQWCLYEIDYFNKEPDAMNEKEIRKLLSSFSVYLTETKREKLAIRGKMESKFFSMNTKRTTLGMDIYEPDPLISLSEISSHWDKLEKCENEYESLLKSKLKWVERMNNLEKLYYKKSNLRDEWIDEMSHLMKMETLHFEYTKLGPSLQRHEALVSDFESKQNLFEKLQTIVDELEASHFIDIETIKKHYFLILDKYDSLRKIEKEKSKCFNDAKLLLEGLKFLDVVDSSVKEFEKTKLIKLYNLSGISNIDKIKRYLERREILLEELKNLDNEITVQNKTAEELCKKEHIPSEISMQLLARVTDSQTAVKLLIKQVQVQIEDVKLKCEFFDFSLCVEVEISWLRKQCKFTKLICKYPDLTTCETNLESLNGLSKDYVNREVVQLDIHYRYKKQFEKHNPNEKCMSDLTIHMAKFNKRLKLSKLVLNCAIKVLLFFQDCRFWQQSFSKHMEGILSINKDLIEKNSIKSVHSVVMIQRGITRIRNGKNFFITESEQVKLLADKIEPIKTEMESVINNLLKATKSKTCLIVTKDFYDENVTLKVGEKVTLICKNSFDFWCVENKNGLSVNIPTCHVVHDRKMEVATKDTFLSDKNFWFHFDIDNIKLAYNDTDKMYLKVIESYKDYISKSERSLKVALLLESVDNLDTWIEGSTLKMCQIEKLSNSITNTEAMKQMCLKIEHDLIKYGDLLKNINESSDSFREECYLKVGEKKEFKKESEMQYLQNTKNYKLGITGMDAILVYTYVAEPKIFEINSKWNGMLSSYKDLRKYNKKLKCTEKWESVHSELKEFIKIKNVDLNVEIKIENNLDLSILKRKFNHINDGIFQYEKKLKDLPQLLQDILLCDTVFFNKKDGIQETLQEMQSKIGKEWQNLIETFTVLKSGLNHVINIFGFLKKINFIKQNVDQMFDQLVNLGKFTVDDESNFINVQDKLDTLTNLSNKLDLYRDNLESIESGLSLDSRSFSSQQCLKNSPFFDIYVKQKKRVDENVDNLKKRIKNFETACNELLEKIKLIFKHLAFIKEISKLQSALTNFSKFLDVNCDMENIDDCNEKLSKFEETMTYLNINLNQLNSKLEILNQGPKYEHLKISEIYLKTKCDFDEIQKRLNKKRDSIELAKSKLDLNNQIQDLLQWTRHNDKLLKTIEGENSNQEFDEMNVQFRYREVDKIRCNMDGRQSFLKNIEIQLNKFENDDISEKFNKLIVCWNDVYEKMQSKKSIYDKYLKKQSLQYTLNFGYNVIEQIINDLEQHTNVEQYSSISIAKKDFTTFNRHVKQVEVSLNIMKEFFSEYKDNVSQIQSNYKELYESFKQVKIPLEEKRQFIINEIKRVNFLKYIDDEIDLTRKHLKEGKNLHTRLVSEENFDVSNLQNNVNRLLIDSNVSIKSFDEWYNGLLDVENENIKNKKDKYFDMNKNLHIKLDEISNNLKKCNKSRINSLVSQDFADCTKHLLDNVQHEFKEKDNVDIMDIYKNLKCIGNDVEFYDKFVEKDASKTNENLRQCYENFFCDKSHDRFKNYVYCWNLLVYSNDRLEMIEKDIKSFSDEISVNFFNIQQHKYQFLIIDKCYKRINIIIKMVYRNETFNEKSFKDTILWFKSLTGLSKIQTLKCKIDKVNEEIKTTLLELKLAIDNSLNVEEKLKKIKMFSNLFVLENEKFEQFININDKSFNYLIKKRVVADHFYKFLNFIVNLLDKQEFKLQFNTDKYFSVFHQSFNQEYENFLNTLKSVIDKISLVISLQNTEIAKFRFYFKSLSICLTTSKFVTCINKKIVSVDSKWTFTQLCALMNFIDLLSREAVHLVHRNILFYKENYMTLMDFCSHLDKVECATTLNLNCSNSLKSDYSSLYDLDETTFGYFSKPNFEQIHQYIFTFPVKFMENIAMFVDFFECYICQPIFKYEELKIFVKFSHQKMTRNYSHSKMENYIYVDEEIPCIGAITNGVKLSCSRILQNMTSLSDKFKSILWTNQKSSLSDILKYNKDNVTNELCAYDNFDFNFSRNEKYFENIKLVDKPFFVLLNMRRNLEQTIQTYCKHIDEVDIVGMECIPANLLKSSTYYKFIVTTNFIKNFVENISNSINNVDIEKFKNLYTDSKATFLNLLTDEKCVFDGIDSVKEYLADLKLKLEKMNQIKDELCLYQPLIDVYLELLNNPKLPDIKRLVNYDSVDLNLAQLYNGTVERINENIVLILNVDQVLKFLVEFKRIDENIDIIVVYINDQTEILKKESLYSTCHLITFLSKLAVIKTHCDIGAIKGLKQSISKLNAPHNEISKKALSQLIDKYNDMKNCIQKYKNNCINLQKYDKFLYELEAFSVILTNQVDVVFSDINKENDKLIDIEFNKHKQFNTQASLVSLQDRIDKLEKSVYNFIKSFSDGEELLKEKVNEMISLWTSLENGVSKKDGYYRLVEGILNLISDSEVESSWLKNVIEKTEFFLKNTNHFDVYSKYEEIEYEYSNIHKFKIHNIVSSYLEFEQDGNFDLVSNCLAIGRYKKIKGEMIQLEEDIKEKIAILKVHVNFCGNYNDIYVKVYKIFKNCQINIENLNNLTMNSEITSFIEKCFILTPEIVRNSVNADCQALNEVLMENINQTIKEQENEAKPIENDSSSLKENVYTHEFDDFKLKEILHISFSVNLAFSNMNFLDPKLNSLVVNTRQEMMDISHKLKEIEIFVKFQKFYTRFYKFENKFIAFSNHYLDSCIYSKYLELHLRNFQPKQFNTHELNNELMRTTAEYKLIKVEYDCILGCYHDYVISNGFSEEKYTQYLKIIILNINNNIDYFNETYQNICLNIRVFEEYIHVFNAGEYVRDYCHHLDIFYPKQMTKRYDLNQDFINTIKNDLLNLGVVYKKFKLIINYGPELLLKMQEQCLVSTFKDIEKAFNSHMEVFRMFVYQMFSTKYDIESGEFVENLLQLYSLNHIQQKFVHLSEMYPKNAQIESCEMDYETIKSKLVKLDTDEMELEYYRKILKIICKKFNIDVGNSLDDHNIKSRDDFVEHKRNILHYYSKPHQVVTENGSEQNGNQTGQIVSSSSNSENAEFSEHDTLNESSDFMIDFSESGLIPKDNDQSYPMYKVKHLYFSVLYNMVYFREKLHEVEGVLDDVAKLKNIILWVESTKNQLKKMNDDNFDQILDRHNYYKISKLQIQDYKSDIDKFYEKYQTGYSEYTKLIKKEIESTYDMLCSLNISVDINNKKIIIDIFKSAIFYMCDKIKQNYENYKDKCIQVKVDKLSSSEIVQIILDMEEYNDKTRPQILKIIQNVEKQFENLIKTLKINQDEGIFISVSCKISEITCGFNEAVKMNLSIMNCMKEIEKQDTVIYHFNENIDIMKKQINEIVTLHNIENLKESERNYLRGRIYQLKATKVFLDNAYKKKVDTVVKKLDFKIIEKRKSHSNIFLGKKKQNTRIEQIFELQSTYSKIYIDYQKKLNEIVQFLNIQSAREKFLFYLNRIDEIHLNIDKVFNVDDYNEDQYYEACIYFKNLKILYFSHVENFKFVNFIDEKLFTVSAKCPLPNDIESIINKVKVKLEDIKTKCEKCHEKIKEHKNYMNYISKRKELDNWVSKIEAEEKTDLNSKDFLVQEQNELLSIEAANAHFDYIAKCVSNKTLIEQVLDKNGKDAIEPRSETVKKKKRINKYLNLGNYIDFKQYRTFRGKKLQNRFWRQCYVVLFKYSMKNVKTEILWMYNDLFIFKSRHWKSQEPIDVYSLLNAQCYVAKTPKNKKHTLSLTLDDGSEFLLTFSNSKTMMAWFNEIRFRSENDKSIEKIAKWNFENGQKSVLIRAYKQNTDKRNMESESDDFEFLSSESDIIEEEVPEKTEYMCKISLESANDQDMLDSHPISEKNSILVENTTLDWVEDTVEGNVATSSENNQKEMAVDVDPLEDDNQSSRQINPNEPKKKKKRFIFFSRRKK</sequence>
<keyword evidence="5" id="KW-0175">Coiled coil</keyword>
<dbReference type="SUPFAM" id="SSF50729">
    <property type="entry name" value="PH domain-like"/>
    <property type="match status" value="1"/>
</dbReference>
<dbReference type="Gene3D" id="1.10.418.10">
    <property type="entry name" value="Calponin-like domain"/>
    <property type="match status" value="2"/>
</dbReference>
<feature type="domain" description="Calponin-homology (CH)" evidence="8">
    <location>
        <begin position="154"/>
        <end position="256"/>
    </location>
</feature>
<dbReference type="PROSITE" id="PS50021">
    <property type="entry name" value="CH"/>
    <property type="match status" value="2"/>
</dbReference>
<feature type="coiled-coil region" evidence="5">
    <location>
        <begin position="1272"/>
        <end position="1299"/>
    </location>
</feature>
<comment type="caution">
    <text evidence="9">The sequence shown here is derived from an EMBL/GenBank/DDBJ whole genome shotgun (WGS) entry which is preliminary data.</text>
</comment>
<dbReference type="PROSITE" id="PS50003">
    <property type="entry name" value="PH_DOMAIN"/>
    <property type="match status" value="1"/>
</dbReference>
<dbReference type="SMART" id="SM00233">
    <property type="entry name" value="PH"/>
    <property type="match status" value="1"/>
</dbReference>
<dbReference type="OrthoDB" id="10017054at2759"/>
<feature type="region of interest" description="Disordered" evidence="6">
    <location>
        <begin position="4133"/>
        <end position="4172"/>
    </location>
</feature>
<keyword evidence="3" id="KW-0677">Repeat</keyword>
<dbReference type="Gene3D" id="1.20.58.60">
    <property type="match status" value="5"/>
</dbReference>
<dbReference type="SMART" id="SM00033">
    <property type="entry name" value="CH"/>
    <property type="match status" value="2"/>
</dbReference>
<dbReference type="InterPro" id="IPR036872">
    <property type="entry name" value="CH_dom_sf"/>
</dbReference>
<accession>A0A177AY21</accession>
<feature type="domain" description="Calponin-homology (CH)" evidence="8">
    <location>
        <begin position="24"/>
        <end position="127"/>
    </location>
</feature>
<dbReference type="GO" id="GO:0003779">
    <property type="term" value="F:actin binding"/>
    <property type="evidence" value="ECO:0007669"/>
    <property type="project" value="UniProtKB-KW"/>
</dbReference>
<dbReference type="PROSITE" id="PS00020">
    <property type="entry name" value="ACTININ_2"/>
    <property type="match status" value="1"/>
</dbReference>
<keyword evidence="4" id="KW-0009">Actin-binding</keyword>
<dbReference type="InterPro" id="IPR011993">
    <property type="entry name" value="PH-like_dom_sf"/>
</dbReference>
<feature type="coiled-coil region" evidence="5">
    <location>
        <begin position="542"/>
        <end position="579"/>
    </location>
</feature>
<evidence type="ECO:0000256" key="5">
    <source>
        <dbReference type="SAM" id="Coils"/>
    </source>
</evidence>
<dbReference type="InterPro" id="IPR001589">
    <property type="entry name" value="Actinin_actin-bd_CS"/>
</dbReference>
<evidence type="ECO:0000313" key="9">
    <source>
        <dbReference type="EMBL" id="OAF66876.1"/>
    </source>
</evidence>
<dbReference type="Pfam" id="PF00307">
    <property type="entry name" value="CH"/>
    <property type="match status" value="2"/>
</dbReference>
<evidence type="ECO:0000256" key="4">
    <source>
        <dbReference type="ARBA" id="ARBA00023203"/>
    </source>
</evidence>
<dbReference type="Proteomes" id="UP000078046">
    <property type="component" value="Unassembled WGS sequence"/>
</dbReference>
<evidence type="ECO:0000256" key="3">
    <source>
        <dbReference type="ARBA" id="ARBA00022737"/>
    </source>
</evidence>
<dbReference type="SUPFAM" id="SSF47576">
    <property type="entry name" value="Calponin-homology domain, CH-domain"/>
    <property type="match status" value="1"/>
</dbReference>
<comment type="similarity">
    <text evidence="1">Belongs to the spectrin family.</text>
</comment>
<keyword evidence="2" id="KW-0117">Actin capping</keyword>
<feature type="coiled-coil region" evidence="5">
    <location>
        <begin position="2862"/>
        <end position="2889"/>
    </location>
</feature>
<dbReference type="InterPro" id="IPR001849">
    <property type="entry name" value="PH_domain"/>
</dbReference>
<reference evidence="9 10" key="1">
    <citation type="submission" date="2016-04" db="EMBL/GenBank/DDBJ databases">
        <title>The genome of Intoshia linei affirms orthonectids as highly simplified spiralians.</title>
        <authorList>
            <person name="Mikhailov K.V."/>
            <person name="Slusarev G.S."/>
            <person name="Nikitin M.A."/>
            <person name="Logacheva M.D."/>
            <person name="Penin A."/>
            <person name="Aleoshin V."/>
            <person name="Panchin Y.V."/>
        </authorList>
    </citation>
    <scope>NUCLEOTIDE SEQUENCE [LARGE SCALE GENOMIC DNA]</scope>
    <source>
        <strain evidence="9">Intl2013</strain>
        <tissue evidence="9">Whole animal</tissue>
    </source>
</reference>
<dbReference type="PANTHER" id="PTHR11915">
    <property type="entry name" value="SPECTRIN/FILAMIN RELATED CYTOSKELETAL PROTEIN"/>
    <property type="match status" value="1"/>
</dbReference>
<organism evidence="9 10">
    <name type="scientific">Intoshia linei</name>
    <dbReference type="NCBI Taxonomy" id="1819745"/>
    <lineage>
        <taxon>Eukaryota</taxon>
        <taxon>Metazoa</taxon>
        <taxon>Spiralia</taxon>
        <taxon>Lophotrochozoa</taxon>
        <taxon>Mesozoa</taxon>
        <taxon>Orthonectida</taxon>
        <taxon>Rhopaluridae</taxon>
        <taxon>Intoshia</taxon>
    </lineage>
</organism>
<proteinExistence type="inferred from homology"/>
<dbReference type="EMBL" id="LWCA01000805">
    <property type="protein sequence ID" value="OAF66876.1"/>
    <property type="molecule type" value="Genomic_DNA"/>
</dbReference>
<evidence type="ECO:0000256" key="1">
    <source>
        <dbReference type="ARBA" id="ARBA00006826"/>
    </source>
</evidence>
<dbReference type="Gene3D" id="2.30.29.30">
    <property type="entry name" value="Pleckstrin-homology domain (PH domain)/Phosphotyrosine-binding domain (PTB)"/>
    <property type="match status" value="1"/>
</dbReference>
<dbReference type="GO" id="GO:0051693">
    <property type="term" value="P:actin filament capping"/>
    <property type="evidence" value="ECO:0007669"/>
    <property type="project" value="UniProtKB-KW"/>
</dbReference>
<evidence type="ECO:0000259" key="8">
    <source>
        <dbReference type="PROSITE" id="PS50021"/>
    </source>
</evidence>
<feature type="domain" description="PH" evidence="7">
    <location>
        <begin position="3915"/>
        <end position="4029"/>
    </location>
</feature>
<feature type="compositionally biased region" description="Polar residues" evidence="6">
    <location>
        <begin position="3288"/>
        <end position="3303"/>
    </location>
</feature>